<dbReference type="OrthoDB" id="243450at2"/>
<dbReference type="Pfam" id="PF11412">
    <property type="entry name" value="DsbD_N"/>
    <property type="match status" value="1"/>
</dbReference>
<dbReference type="GeneID" id="93099467"/>
<dbReference type="EMBL" id="JACIES010000002">
    <property type="protein sequence ID" value="MBB4025316.1"/>
    <property type="molecule type" value="Genomic_DNA"/>
</dbReference>
<name>A0A7W6HUR0_9BACT</name>
<accession>A0A7W6HUR0</accession>
<reference evidence="2 3" key="1">
    <citation type="submission" date="2020-08" db="EMBL/GenBank/DDBJ databases">
        <title>Genomic Encyclopedia of Type Strains, Phase IV (KMG-IV): sequencing the most valuable type-strain genomes for metagenomic binning, comparative biology and taxonomic classification.</title>
        <authorList>
            <person name="Goeker M."/>
        </authorList>
    </citation>
    <scope>NUCLEOTIDE SEQUENCE [LARGE SCALE GENOMIC DNA]</scope>
    <source>
        <strain evidence="2 3">DSM 105721</strain>
    </source>
</reference>
<comment type="caution">
    <text evidence="2">The sequence shown here is derived from an EMBL/GenBank/DDBJ whole genome shotgun (WGS) entry which is preliminary data.</text>
</comment>
<dbReference type="InterPro" id="IPR028250">
    <property type="entry name" value="DsbDN"/>
</dbReference>
<feature type="domain" description="Thiol:disulfide interchange protein DsbD N-terminal" evidence="1">
    <location>
        <begin position="498"/>
        <end position="603"/>
    </location>
</feature>
<gene>
    <name evidence="2" type="ORF">GGR14_001088</name>
</gene>
<sequence>MKIILLGLLFLLCFDLQAGIRKSKLKVLYVGGSSDVYANINRGKVDSVLLLEGAKKRTVAFEKLLKQYFKYVTAIDAKDYQPVLSEDYDVTVMDGLPQPIVPPTMQEDPFGRFYGEKREGYLPQDFDRPMLLIAELSSLIGARLGLKTDWCCLCLDADAHHIRTEHPMFKGPFPVKMSMVMKPTPESAKSIAKSEGEVVPDSILMWRVQKEGYTTKAIRPGMISKSAGFLDSPDVEFISGGVSAKGLEEVAIGRHGNFLHWGFSASPEEMTEEAKSVFANAIVYISQFAGQAPIARKFNPFIVTEKHLKSTILRATRAAYEERVSTLKRIGKEESTYGEYLKSMFPELYFSFGTDEKAYKDYYMNNAGYFMPRPGRVSFLLDEDARSLGISNHDIRLLDEAIRLLEEGTDVAKGHRLLKRYTLCRFETPAEWRTWFETNKSRLFFTESGGWFFLVNTRDKNVPGNDYRVLCTESIKEPIEEKTLKEEDTDEKEPVKVQAFTKKMSNGNRLITIRMKIHPGYRIYTQVDKSDPYLPTTITFVLPKGVEKVGELKRPLGRAYNGTRTVVVEEEAIFTQEVLGTGNVTCVIEYQSCNDQMCMPPAELSLIVQ</sequence>
<evidence type="ECO:0000313" key="3">
    <source>
        <dbReference type="Proteomes" id="UP000546007"/>
    </source>
</evidence>
<dbReference type="Gene3D" id="2.60.40.1250">
    <property type="entry name" value="Thiol:disulfide interchange protein DsbD, N-terminal domain"/>
    <property type="match status" value="1"/>
</dbReference>
<dbReference type="RefSeq" id="WP_124315755.1">
    <property type="nucleotide sequence ID" value="NZ_AP028155.1"/>
</dbReference>
<dbReference type="InterPro" id="IPR036929">
    <property type="entry name" value="DsbDN_sf"/>
</dbReference>
<keyword evidence="3" id="KW-1185">Reference proteome</keyword>
<evidence type="ECO:0000259" key="1">
    <source>
        <dbReference type="Pfam" id="PF11412"/>
    </source>
</evidence>
<dbReference type="Proteomes" id="UP000546007">
    <property type="component" value="Unassembled WGS sequence"/>
</dbReference>
<proteinExistence type="predicted"/>
<dbReference type="AlphaFoldDB" id="A0A7W6HUR0"/>
<protein>
    <recommendedName>
        <fullName evidence="1">Thiol:disulfide interchange protein DsbD N-terminal domain-containing protein</fullName>
    </recommendedName>
</protein>
<evidence type="ECO:0000313" key="2">
    <source>
        <dbReference type="EMBL" id="MBB4025316.1"/>
    </source>
</evidence>
<organism evidence="2 3">
    <name type="scientific">Butyricimonas faecihominis</name>
    <dbReference type="NCBI Taxonomy" id="1472416"/>
    <lineage>
        <taxon>Bacteria</taxon>
        <taxon>Pseudomonadati</taxon>
        <taxon>Bacteroidota</taxon>
        <taxon>Bacteroidia</taxon>
        <taxon>Bacteroidales</taxon>
        <taxon>Odoribacteraceae</taxon>
        <taxon>Butyricimonas</taxon>
    </lineage>
</organism>